<keyword evidence="3 7" id="KW-0694">RNA-binding</keyword>
<dbReference type="InterPro" id="IPR002583">
    <property type="entry name" value="Ribosomal_bS20"/>
</dbReference>
<keyword evidence="5 7" id="KW-0687">Ribonucleoprotein</keyword>
<dbReference type="InterPro" id="IPR036510">
    <property type="entry name" value="Ribosomal_bS20_sf"/>
</dbReference>
<organism evidence="9 10">
    <name type="scientific">Acidilutibacter cellobiosedens</name>
    <dbReference type="NCBI Taxonomy" id="2507161"/>
    <lineage>
        <taxon>Bacteria</taxon>
        <taxon>Bacillati</taxon>
        <taxon>Bacillota</taxon>
        <taxon>Tissierellia</taxon>
        <taxon>Tissierellales</taxon>
        <taxon>Acidilutibacteraceae</taxon>
        <taxon>Acidilutibacter</taxon>
    </lineage>
</organism>
<name>A0A410QEA9_9FIRM</name>
<evidence type="ECO:0000256" key="4">
    <source>
        <dbReference type="ARBA" id="ARBA00022980"/>
    </source>
</evidence>
<evidence type="ECO:0000313" key="10">
    <source>
        <dbReference type="Proteomes" id="UP000287969"/>
    </source>
</evidence>
<evidence type="ECO:0000256" key="8">
    <source>
        <dbReference type="SAM" id="MobiDB-lite"/>
    </source>
</evidence>
<evidence type="ECO:0000256" key="7">
    <source>
        <dbReference type="HAMAP-Rule" id="MF_00500"/>
    </source>
</evidence>
<dbReference type="Pfam" id="PF01649">
    <property type="entry name" value="Ribosomal_S20p"/>
    <property type="match status" value="1"/>
</dbReference>
<dbReference type="EMBL" id="CP035282">
    <property type="protein sequence ID" value="QAT62168.1"/>
    <property type="molecule type" value="Genomic_DNA"/>
</dbReference>
<dbReference type="RefSeq" id="WP_071138991.1">
    <property type="nucleotide sequence ID" value="NZ_CP035282.1"/>
</dbReference>
<dbReference type="HAMAP" id="MF_00500">
    <property type="entry name" value="Ribosomal_bS20"/>
    <property type="match status" value="1"/>
</dbReference>
<evidence type="ECO:0000256" key="6">
    <source>
        <dbReference type="ARBA" id="ARBA00035136"/>
    </source>
</evidence>
<dbReference type="AlphaFoldDB" id="A0A410QEA9"/>
<dbReference type="GO" id="GO:0005829">
    <property type="term" value="C:cytosol"/>
    <property type="evidence" value="ECO:0007669"/>
    <property type="project" value="TreeGrafter"/>
</dbReference>
<feature type="compositionally biased region" description="Basic residues" evidence="8">
    <location>
        <begin position="71"/>
        <end position="81"/>
    </location>
</feature>
<dbReference type="GO" id="GO:0006412">
    <property type="term" value="P:translation"/>
    <property type="evidence" value="ECO:0007669"/>
    <property type="project" value="UniProtKB-UniRule"/>
</dbReference>
<dbReference type="OrthoDB" id="9808392at2"/>
<keyword evidence="10" id="KW-1185">Reference proteome</keyword>
<keyword evidence="2 7" id="KW-0699">rRNA-binding</keyword>
<feature type="compositionally biased region" description="Basic and acidic residues" evidence="8">
    <location>
        <begin position="82"/>
        <end position="91"/>
    </location>
</feature>
<sequence>MANIKSAIKRIKVTKNKTAINKSRKSEIKTYIKKFDKALNDNNIEEARVLLKLIDKKLKRAAIKNTIHKNAASRKVSRLSRRLNEKVNEAV</sequence>
<dbReference type="NCBIfam" id="TIGR00029">
    <property type="entry name" value="S20"/>
    <property type="match status" value="1"/>
</dbReference>
<dbReference type="GO" id="GO:0003735">
    <property type="term" value="F:structural constituent of ribosome"/>
    <property type="evidence" value="ECO:0007669"/>
    <property type="project" value="InterPro"/>
</dbReference>
<comment type="function">
    <text evidence="7">Binds directly to 16S ribosomal RNA.</text>
</comment>
<feature type="region of interest" description="Disordered" evidence="8">
    <location>
        <begin position="70"/>
        <end position="91"/>
    </location>
</feature>
<dbReference type="GO" id="GO:0015935">
    <property type="term" value="C:small ribosomal subunit"/>
    <property type="evidence" value="ECO:0007669"/>
    <property type="project" value="TreeGrafter"/>
</dbReference>
<protein>
    <recommendedName>
        <fullName evidence="6 7">Small ribosomal subunit protein bS20</fullName>
    </recommendedName>
</protein>
<accession>A0A410QEA9</accession>
<proteinExistence type="inferred from homology"/>
<dbReference type="Gene3D" id="1.20.58.110">
    <property type="entry name" value="Ribosomal protein S20"/>
    <property type="match status" value="1"/>
</dbReference>
<gene>
    <name evidence="7" type="primary">rpsT</name>
    <name evidence="9" type="ORF">EQM13_11500</name>
</gene>
<evidence type="ECO:0000256" key="1">
    <source>
        <dbReference type="ARBA" id="ARBA00007634"/>
    </source>
</evidence>
<dbReference type="PANTHER" id="PTHR33398:SF1">
    <property type="entry name" value="SMALL RIBOSOMAL SUBUNIT PROTEIN BS20C"/>
    <property type="match status" value="1"/>
</dbReference>
<evidence type="ECO:0000256" key="5">
    <source>
        <dbReference type="ARBA" id="ARBA00023274"/>
    </source>
</evidence>
<evidence type="ECO:0000256" key="3">
    <source>
        <dbReference type="ARBA" id="ARBA00022884"/>
    </source>
</evidence>
<dbReference type="Proteomes" id="UP000287969">
    <property type="component" value="Chromosome"/>
</dbReference>
<dbReference type="SUPFAM" id="SSF46992">
    <property type="entry name" value="Ribosomal protein S20"/>
    <property type="match status" value="1"/>
</dbReference>
<reference evidence="10" key="1">
    <citation type="submission" date="2019-01" db="EMBL/GenBank/DDBJ databases">
        <title>Draft genomes of a novel of Sporanaerobacter strains.</title>
        <authorList>
            <person name="Ma S."/>
        </authorList>
    </citation>
    <scope>NUCLEOTIDE SEQUENCE [LARGE SCALE GENOMIC DNA]</scope>
    <source>
        <strain evidence="10">NJN-17</strain>
    </source>
</reference>
<dbReference type="GO" id="GO:0070181">
    <property type="term" value="F:small ribosomal subunit rRNA binding"/>
    <property type="evidence" value="ECO:0007669"/>
    <property type="project" value="TreeGrafter"/>
</dbReference>
<evidence type="ECO:0000313" key="9">
    <source>
        <dbReference type="EMBL" id="QAT62168.1"/>
    </source>
</evidence>
<dbReference type="PANTHER" id="PTHR33398">
    <property type="entry name" value="30S RIBOSOMAL PROTEIN S20"/>
    <property type="match status" value="1"/>
</dbReference>
<dbReference type="KEGG" id="spoa:EQM13_11500"/>
<comment type="similarity">
    <text evidence="1 7">Belongs to the bacterial ribosomal protein bS20 family.</text>
</comment>
<keyword evidence="4 7" id="KW-0689">Ribosomal protein</keyword>
<evidence type="ECO:0000256" key="2">
    <source>
        <dbReference type="ARBA" id="ARBA00022730"/>
    </source>
</evidence>